<reference evidence="2" key="2">
    <citation type="submission" date="2021-04" db="EMBL/GenBank/DDBJ databases">
        <authorList>
            <person name="Gilroy R."/>
        </authorList>
    </citation>
    <scope>NUCLEOTIDE SEQUENCE</scope>
    <source>
        <strain evidence="2">CHK193-4272</strain>
    </source>
</reference>
<dbReference type="InterPro" id="IPR021338">
    <property type="entry name" value="DUF2953"/>
</dbReference>
<evidence type="ECO:0000256" key="1">
    <source>
        <dbReference type="SAM" id="Phobius"/>
    </source>
</evidence>
<feature type="transmembrane region" description="Helical" evidence="1">
    <location>
        <begin position="6"/>
        <end position="28"/>
    </location>
</feature>
<gene>
    <name evidence="2" type="ORF">H9746_00200</name>
</gene>
<dbReference type="AlphaFoldDB" id="A0A9D1PFR8"/>
<evidence type="ECO:0000313" key="2">
    <source>
        <dbReference type="EMBL" id="HIV61266.1"/>
    </source>
</evidence>
<dbReference type="Pfam" id="PF11167">
    <property type="entry name" value="DUF2953"/>
    <property type="match status" value="1"/>
</dbReference>
<name>A0A9D1PFR8_9FIRM</name>
<protein>
    <submittedName>
        <fullName evidence="2">DUF2953 domain-containing protein</fullName>
    </submittedName>
</protein>
<keyword evidence="1" id="KW-0812">Transmembrane</keyword>
<organism evidence="2 3">
    <name type="scientific">Candidatus Butyricicoccus avistercoris</name>
    <dbReference type="NCBI Taxonomy" id="2838518"/>
    <lineage>
        <taxon>Bacteria</taxon>
        <taxon>Bacillati</taxon>
        <taxon>Bacillota</taxon>
        <taxon>Clostridia</taxon>
        <taxon>Eubacteriales</taxon>
        <taxon>Butyricicoccaceae</taxon>
        <taxon>Butyricicoccus</taxon>
    </lineage>
</organism>
<dbReference type="Proteomes" id="UP000886808">
    <property type="component" value="Unassembled WGS sequence"/>
</dbReference>
<sequence>MFILKIVLGIALVLLILLFTLLFILFFCKTAIYISRDDKQNTKVSLKIFFVRIKLYPIGKTKEKSYKPKKTQKTSEEPEPSEEENNFSSKYIDLILNIIYDLKEKLYIDKLYLNIIFASDDAAKTGIMLGTAFSICGMITPILRKSFHLKKQSIVLDADFNSNKTKFTLDFTGHTRIIKILLIAFKYRKQLFKIYQKT</sequence>
<proteinExistence type="predicted"/>
<comment type="caution">
    <text evidence="2">The sequence shown here is derived from an EMBL/GenBank/DDBJ whole genome shotgun (WGS) entry which is preliminary data.</text>
</comment>
<keyword evidence="1" id="KW-0472">Membrane</keyword>
<dbReference type="EMBL" id="DXIE01000003">
    <property type="protein sequence ID" value="HIV61266.1"/>
    <property type="molecule type" value="Genomic_DNA"/>
</dbReference>
<keyword evidence="1" id="KW-1133">Transmembrane helix</keyword>
<evidence type="ECO:0000313" key="3">
    <source>
        <dbReference type="Proteomes" id="UP000886808"/>
    </source>
</evidence>
<reference evidence="2" key="1">
    <citation type="journal article" date="2021" name="PeerJ">
        <title>Extensive microbial diversity within the chicken gut microbiome revealed by metagenomics and culture.</title>
        <authorList>
            <person name="Gilroy R."/>
            <person name="Ravi A."/>
            <person name="Getino M."/>
            <person name="Pursley I."/>
            <person name="Horton D.L."/>
            <person name="Alikhan N.F."/>
            <person name="Baker D."/>
            <person name="Gharbi K."/>
            <person name="Hall N."/>
            <person name="Watson M."/>
            <person name="Adriaenssens E.M."/>
            <person name="Foster-Nyarko E."/>
            <person name="Jarju S."/>
            <person name="Secka A."/>
            <person name="Antonio M."/>
            <person name="Oren A."/>
            <person name="Chaudhuri R.R."/>
            <person name="La Ragione R."/>
            <person name="Hildebrand F."/>
            <person name="Pallen M.J."/>
        </authorList>
    </citation>
    <scope>NUCLEOTIDE SEQUENCE</scope>
    <source>
        <strain evidence="2">CHK193-4272</strain>
    </source>
</reference>
<accession>A0A9D1PFR8</accession>